<feature type="transmembrane region" description="Helical" evidence="5">
    <location>
        <begin position="181"/>
        <end position="198"/>
    </location>
</feature>
<dbReference type="GO" id="GO:0008271">
    <property type="term" value="F:secondary active sulfate transmembrane transporter activity"/>
    <property type="evidence" value="ECO:0007669"/>
    <property type="project" value="InterPro"/>
</dbReference>
<dbReference type="InterPro" id="IPR002645">
    <property type="entry name" value="STAS_dom"/>
</dbReference>
<feature type="transmembrane region" description="Helical" evidence="5">
    <location>
        <begin position="131"/>
        <end position="152"/>
    </location>
</feature>
<dbReference type="OrthoDB" id="9769739at2"/>
<evidence type="ECO:0000256" key="4">
    <source>
        <dbReference type="ARBA" id="ARBA00023136"/>
    </source>
</evidence>
<dbReference type="Gene3D" id="3.30.750.24">
    <property type="entry name" value="STAS domain"/>
    <property type="match status" value="1"/>
</dbReference>
<dbReference type="Pfam" id="PF00916">
    <property type="entry name" value="Sulfate_transp"/>
    <property type="match status" value="1"/>
</dbReference>
<dbReference type="Proteomes" id="UP000002171">
    <property type="component" value="Unassembled WGS sequence"/>
</dbReference>
<dbReference type="InterPro" id="IPR018045">
    <property type="entry name" value="S04_transporter_CS"/>
</dbReference>
<evidence type="ECO:0000256" key="5">
    <source>
        <dbReference type="SAM" id="Phobius"/>
    </source>
</evidence>
<dbReference type="InterPro" id="IPR011547">
    <property type="entry name" value="SLC26A/SulP_dom"/>
</dbReference>
<dbReference type="SUPFAM" id="SSF52091">
    <property type="entry name" value="SpoIIaa-like"/>
    <property type="match status" value="1"/>
</dbReference>
<dbReference type="RefSeq" id="WP_007021987.1">
    <property type="nucleotide sequence ID" value="NZ_CH724126.1"/>
</dbReference>
<feature type="transmembrane region" description="Helical" evidence="5">
    <location>
        <begin position="272"/>
        <end position="296"/>
    </location>
</feature>
<keyword evidence="3 5" id="KW-1133">Transmembrane helix</keyword>
<dbReference type="GO" id="GO:0016020">
    <property type="term" value="C:membrane"/>
    <property type="evidence" value="ECO:0007669"/>
    <property type="project" value="UniProtKB-SubCell"/>
</dbReference>
<comment type="caution">
    <text evidence="7">The sequence shown here is derived from an EMBL/GenBank/DDBJ whole genome shotgun (WGS) entry which is preliminary data.</text>
</comment>
<dbReference type="AlphaFoldDB" id="A0A7U8C7Y6"/>
<dbReference type="InterPro" id="IPR036513">
    <property type="entry name" value="STAS_dom_sf"/>
</dbReference>
<accession>A0A7U8C7Y6</accession>
<proteinExistence type="predicted"/>
<evidence type="ECO:0000256" key="3">
    <source>
        <dbReference type="ARBA" id="ARBA00022989"/>
    </source>
</evidence>
<dbReference type="CDD" id="cd07042">
    <property type="entry name" value="STAS_SulP_like_sulfate_transporter"/>
    <property type="match status" value="1"/>
</dbReference>
<dbReference type="PROSITE" id="PS01130">
    <property type="entry name" value="SLC26A"/>
    <property type="match status" value="1"/>
</dbReference>
<feature type="transmembrane region" description="Helical" evidence="5">
    <location>
        <begin position="410"/>
        <end position="433"/>
    </location>
</feature>
<feature type="transmembrane region" description="Helical" evidence="5">
    <location>
        <begin position="21"/>
        <end position="45"/>
    </location>
</feature>
<keyword evidence="2 5" id="KW-0812">Transmembrane</keyword>
<organism evidence="7 8">
    <name type="scientific">Neptuniibacter caesariensis</name>
    <dbReference type="NCBI Taxonomy" id="207954"/>
    <lineage>
        <taxon>Bacteria</taxon>
        <taxon>Pseudomonadati</taxon>
        <taxon>Pseudomonadota</taxon>
        <taxon>Gammaproteobacteria</taxon>
        <taxon>Oceanospirillales</taxon>
        <taxon>Oceanospirillaceae</taxon>
        <taxon>Neptuniibacter</taxon>
    </lineage>
</organism>
<feature type="transmembrane region" description="Helical" evidence="5">
    <location>
        <begin position="347"/>
        <end position="367"/>
    </location>
</feature>
<gene>
    <name evidence="7" type="ORF">MED92_07616</name>
</gene>
<feature type="transmembrane region" description="Helical" evidence="5">
    <location>
        <begin position="308"/>
        <end position="327"/>
    </location>
</feature>
<dbReference type="EMBL" id="AAOW01000001">
    <property type="protein sequence ID" value="EAR62969.1"/>
    <property type="molecule type" value="Genomic_DNA"/>
</dbReference>
<feature type="transmembrane region" description="Helical" evidence="5">
    <location>
        <begin position="75"/>
        <end position="94"/>
    </location>
</feature>
<feature type="transmembrane region" description="Helical" evidence="5">
    <location>
        <begin position="51"/>
        <end position="68"/>
    </location>
</feature>
<comment type="subcellular location">
    <subcellularLocation>
        <location evidence="1">Membrane</location>
        <topology evidence="1">Multi-pass membrane protein</topology>
    </subcellularLocation>
</comment>
<reference evidence="7 8" key="1">
    <citation type="submission" date="2006-02" db="EMBL/GenBank/DDBJ databases">
        <authorList>
            <person name="Pinhassi J."/>
            <person name="Pedros-Alio C."/>
            <person name="Ferriera S."/>
            <person name="Johnson J."/>
            <person name="Kravitz S."/>
            <person name="Halpern A."/>
            <person name="Remington K."/>
            <person name="Beeson K."/>
            <person name="Tran B."/>
            <person name="Rogers Y.-H."/>
            <person name="Friedman R."/>
            <person name="Venter J.C."/>
        </authorList>
    </citation>
    <scope>NUCLEOTIDE SEQUENCE [LARGE SCALE GENOMIC DNA]</scope>
    <source>
        <strain evidence="7 8">MED92</strain>
    </source>
</reference>
<dbReference type="InterPro" id="IPR001902">
    <property type="entry name" value="SLC26A/SulP_fam"/>
</dbReference>
<dbReference type="PROSITE" id="PS50801">
    <property type="entry name" value="STAS"/>
    <property type="match status" value="1"/>
</dbReference>
<feature type="domain" description="STAS" evidence="6">
    <location>
        <begin position="456"/>
        <end position="570"/>
    </location>
</feature>
<keyword evidence="8" id="KW-1185">Reference proteome</keyword>
<feature type="transmembrane region" description="Helical" evidence="5">
    <location>
        <begin position="372"/>
        <end position="390"/>
    </location>
</feature>
<dbReference type="PANTHER" id="PTHR11814">
    <property type="entry name" value="SULFATE TRANSPORTER"/>
    <property type="match status" value="1"/>
</dbReference>
<feature type="transmembrane region" description="Helical" evidence="5">
    <location>
        <begin position="219"/>
        <end position="238"/>
    </location>
</feature>
<evidence type="ECO:0000256" key="1">
    <source>
        <dbReference type="ARBA" id="ARBA00004141"/>
    </source>
</evidence>
<evidence type="ECO:0000256" key="2">
    <source>
        <dbReference type="ARBA" id="ARBA00022692"/>
    </source>
</evidence>
<evidence type="ECO:0000259" key="6">
    <source>
        <dbReference type="PROSITE" id="PS50801"/>
    </source>
</evidence>
<protein>
    <submittedName>
        <fullName evidence="7">Sulfate permease</fullName>
    </submittedName>
</protein>
<name>A0A7U8C7Y6_NEPCE</name>
<keyword evidence="4 5" id="KW-0472">Membrane</keyword>
<dbReference type="NCBIfam" id="TIGR00815">
    <property type="entry name" value="sulP"/>
    <property type="match status" value="1"/>
</dbReference>
<evidence type="ECO:0000313" key="7">
    <source>
        <dbReference type="EMBL" id="EAR62969.1"/>
    </source>
</evidence>
<dbReference type="Pfam" id="PF01740">
    <property type="entry name" value="STAS"/>
    <property type="match status" value="1"/>
</dbReference>
<evidence type="ECO:0000313" key="8">
    <source>
        <dbReference type="Proteomes" id="UP000002171"/>
    </source>
</evidence>
<sequence length="573" mass="62006">MRPLAEYFPLLGWLKDYQRETFISDLMAGVIVAILLIPQAMAYALLAGLPAEYGLYASIVPLYLYSLLGSSRSLAVGPVAIASLMVSTAISQVAEQGSADYLNAAINLSFLVGIILLVLRSLRLGSVVNFISHSVLSGFTSAAAIVIAVSQLKHIAGLDTPRASTLDQNIENLLQHSQDTNLTTVLLAGFAFFTLWYCKNSLCCHLQRMAMPDWLVQPICKAGPMFAVLFGTLIVWQLDLKTQAGVTTVGMIPQGLPGLKGIHLDLELWKQLFTPALLIALIGFLESVSVGTALASKRQERIDPNKELIALGAANIGSALSGTYPVAGGFGRSMVNHSAGAQSTVASLVSATLVAITVAFFTPLFYYLPNTVLAAIIIMAVIPLVDLQAFKTSWTFNKADALTLSTTFLMVLFLGVELGILMGIAISIALLLYRSSQPHIAVVGRVGASEHFRNVTRHDVVTDTSTLALRVDESLYFANTRFVEEFILKHCADNPEIKHVVLICTAVNFIDASALETLEQLVKNLRDDEVVLHLSEVKGPVMDQLNSTRFVEQMGQGKIYFTTDQAMRELAGI</sequence>
<feature type="transmembrane region" description="Helical" evidence="5">
    <location>
        <begin position="100"/>
        <end position="119"/>
    </location>
</feature>